<evidence type="ECO:0000256" key="1">
    <source>
        <dbReference type="SAM" id="MobiDB-lite"/>
    </source>
</evidence>
<evidence type="ECO:0000313" key="3">
    <source>
        <dbReference type="Proteomes" id="UP000732619"/>
    </source>
</evidence>
<evidence type="ECO:0000313" key="2">
    <source>
        <dbReference type="EMBL" id="MBE6512944.1"/>
    </source>
</evidence>
<proteinExistence type="predicted"/>
<dbReference type="Proteomes" id="UP000732619">
    <property type="component" value="Unassembled WGS sequence"/>
</dbReference>
<accession>A0A8T3VN56</accession>
<gene>
    <name evidence="2" type="ORF">E7Z75_07395</name>
</gene>
<organism evidence="2 3">
    <name type="scientific">Methanobrevibacter olleyae</name>
    <dbReference type="NCBI Taxonomy" id="294671"/>
    <lineage>
        <taxon>Archaea</taxon>
        <taxon>Methanobacteriati</taxon>
        <taxon>Methanobacteriota</taxon>
        <taxon>Methanomada group</taxon>
        <taxon>Methanobacteria</taxon>
        <taxon>Methanobacteriales</taxon>
        <taxon>Methanobacteriaceae</taxon>
        <taxon>Methanobrevibacter</taxon>
    </lineage>
</organism>
<feature type="compositionally biased region" description="Acidic residues" evidence="1">
    <location>
        <begin position="216"/>
        <end position="227"/>
    </location>
</feature>
<feature type="region of interest" description="Disordered" evidence="1">
    <location>
        <begin position="199"/>
        <end position="228"/>
    </location>
</feature>
<reference evidence="2" key="1">
    <citation type="submission" date="2019-04" db="EMBL/GenBank/DDBJ databases">
        <title>Evolution of Biomass-Degrading Anaerobic Consortia Revealed by Metagenomics.</title>
        <authorList>
            <person name="Peng X."/>
        </authorList>
    </citation>
    <scope>NUCLEOTIDE SEQUENCE</scope>
    <source>
        <strain evidence="2">SIG14</strain>
    </source>
</reference>
<dbReference type="EMBL" id="SUTG01000038">
    <property type="protein sequence ID" value="MBE6512944.1"/>
    <property type="molecule type" value="Genomic_DNA"/>
</dbReference>
<sequence length="346" mass="40353">MSKSAKSINATLKKVKKLERQGKYQKALKLCDEYLDSTIAENLILLKIDLLVEYYNNDDFVGLINEYKIKLTNFLDESQEIELLKIYNTLDNYLELKTQNLANDGIVKSYLAGGLLIDNLETILVLNEMVKDNYESIKNDDEFIENKVPQELKNFVENVSKTSCQYLELILDNPKEQIASSNFNLDAIRSKLRQFLEPKKEDLKPMESSEEKLDERFDEIEEEDEIDESVKDGISELEEEEEIDESEQDEISELGEKSVVTLGEIINPIENDDEDILETEDKTEFAKKYSIEEEIQGLKDIISYLNDKNQFKKALIYQRRLVKLAREENIKPRRETDLKQRTLSDF</sequence>
<dbReference type="AlphaFoldDB" id="A0A8T3VN56"/>
<protein>
    <submittedName>
        <fullName evidence="2">Uncharacterized protein</fullName>
    </submittedName>
</protein>
<feature type="compositionally biased region" description="Basic and acidic residues" evidence="1">
    <location>
        <begin position="199"/>
        <end position="215"/>
    </location>
</feature>
<name>A0A8T3VN56_METOL</name>
<comment type="caution">
    <text evidence="2">The sequence shown here is derived from an EMBL/GenBank/DDBJ whole genome shotgun (WGS) entry which is preliminary data.</text>
</comment>